<comment type="similarity">
    <text evidence="2">In the N-terminal section; belongs to the glycosyltransferase 51 family.</text>
</comment>
<evidence type="ECO:0000259" key="20">
    <source>
        <dbReference type="Pfam" id="PF00905"/>
    </source>
</evidence>
<dbReference type="GeneID" id="82810524"/>
<protein>
    <submittedName>
        <fullName evidence="23">PBP1A family penicillin-binding protein</fullName>
    </submittedName>
    <submittedName>
        <fullName evidence="22">Penicillin-binding protein 1F</fullName>
    </submittedName>
</protein>
<comment type="catalytic activity">
    <reaction evidence="17">
        <text>[GlcNAc-(1-&gt;4)-Mur2Ac(oyl-L-Ala-gamma-D-Glu-L-Lys-D-Ala-D-Ala)](n)-di-trans,octa-cis-undecaprenyl diphosphate + beta-D-GlcNAc-(1-&gt;4)-Mur2Ac(oyl-L-Ala-gamma-D-Glu-L-Lys-D-Ala-D-Ala)-di-trans,octa-cis-undecaprenyl diphosphate = [GlcNAc-(1-&gt;4)-Mur2Ac(oyl-L-Ala-gamma-D-Glu-L-Lys-D-Ala-D-Ala)](n+1)-di-trans,octa-cis-undecaprenyl diphosphate + di-trans,octa-cis-undecaprenyl diphosphate + H(+)</text>
        <dbReference type="Rhea" id="RHEA:23708"/>
        <dbReference type="Rhea" id="RHEA-COMP:9602"/>
        <dbReference type="Rhea" id="RHEA-COMP:9603"/>
        <dbReference type="ChEBI" id="CHEBI:15378"/>
        <dbReference type="ChEBI" id="CHEBI:58405"/>
        <dbReference type="ChEBI" id="CHEBI:60033"/>
        <dbReference type="ChEBI" id="CHEBI:78435"/>
        <dbReference type="EC" id="2.4.99.28"/>
    </reaction>
</comment>
<dbReference type="GO" id="GO:0030288">
    <property type="term" value="C:outer membrane-bounded periplasmic space"/>
    <property type="evidence" value="ECO:0007669"/>
    <property type="project" value="TreeGrafter"/>
</dbReference>
<dbReference type="Gene3D" id="3.40.710.10">
    <property type="entry name" value="DD-peptidase/beta-lactamase superfamily"/>
    <property type="match status" value="1"/>
</dbReference>
<evidence type="ECO:0000256" key="3">
    <source>
        <dbReference type="ARBA" id="ARBA00022475"/>
    </source>
</evidence>
<evidence type="ECO:0000256" key="19">
    <source>
        <dbReference type="SAM" id="Phobius"/>
    </source>
</evidence>
<evidence type="ECO:0000256" key="8">
    <source>
        <dbReference type="ARBA" id="ARBA00022692"/>
    </source>
</evidence>
<dbReference type="SUPFAM" id="SSF56601">
    <property type="entry name" value="beta-lactamase/transpeptidase-like"/>
    <property type="match status" value="1"/>
</dbReference>
<evidence type="ECO:0000256" key="14">
    <source>
        <dbReference type="ARBA" id="ARBA00023268"/>
    </source>
</evidence>
<evidence type="ECO:0000313" key="24">
    <source>
        <dbReference type="Proteomes" id="UP000276178"/>
    </source>
</evidence>
<evidence type="ECO:0000256" key="12">
    <source>
        <dbReference type="ARBA" id="ARBA00022989"/>
    </source>
</evidence>
<dbReference type="InterPro" id="IPR012338">
    <property type="entry name" value="Beta-lactam/transpept-like"/>
</dbReference>
<feature type="domain" description="Glycosyl transferase family 51" evidence="21">
    <location>
        <begin position="68"/>
        <end position="245"/>
    </location>
</feature>
<organism evidence="23 24">
    <name type="scientific">Brevibacillus agri</name>
    <dbReference type="NCBI Taxonomy" id="51101"/>
    <lineage>
        <taxon>Bacteria</taxon>
        <taxon>Bacillati</taxon>
        <taxon>Bacillota</taxon>
        <taxon>Bacilli</taxon>
        <taxon>Bacillales</taxon>
        <taxon>Paenibacillaceae</taxon>
        <taxon>Brevibacillus</taxon>
    </lineage>
</organism>
<dbReference type="InterPro" id="IPR050396">
    <property type="entry name" value="Glycosyltr_51/Transpeptidase"/>
</dbReference>
<dbReference type="Proteomes" id="UP000317180">
    <property type="component" value="Unassembled WGS sequence"/>
</dbReference>
<feature type="domain" description="Penicillin-binding protein transpeptidase" evidence="20">
    <location>
        <begin position="344"/>
        <end position="620"/>
    </location>
</feature>
<dbReference type="PANTHER" id="PTHR32282">
    <property type="entry name" value="BINDING PROTEIN TRANSPEPTIDASE, PUTATIVE-RELATED"/>
    <property type="match status" value="1"/>
</dbReference>
<evidence type="ECO:0000256" key="9">
    <source>
        <dbReference type="ARBA" id="ARBA00022801"/>
    </source>
</evidence>
<dbReference type="EMBL" id="BJOD01000010">
    <property type="protein sequence ID" value="GED25030.1"/>
    <property type="molecule type" value="Genomic_DNA"/>
</dbReference>
<keyword evidence="6" id="KW-0328">Glycosyltransferase</keyword>
<dbReference type="InterPro" id="IPR001460">
    <property type="entry name" value="PCN-bd_Tpept"/>
</dbReference>
<dbReference type="GO" id="GO:0009252">
    <property type="term" value="P:peptidoglycan biosynthetic process"/>
    <property type="evidence" value="ECO:0007669"/>
    <property type="project" value="UniProtKB-KW"/>
</dbReference>
<keyword evidence="14" id="KW-0511">Multifunctional enzyme</keyword>
<keyword evidence="13 19" id="KW-0472">Membrane</keyword>
<dbReference type="InterPro" id="IPR023346">
    <property type="entry name" value="Lysozyme-like_dom_sf"/>
</dbReference>
<dbReference type="InterPro" id="IPR001264">
    <property type="entry name" value="Glyco_trans_51"/>
</dbReference>
<evidence type="ECO:0000256" key="6">
    <source>
        <dbReference type="ARBA" id="ARBA00022676"/>
    </source>
</evidence>
<dbReference type="GO" id="GO:0008955">
    <property type="term" value="F:peptidoglycan glycosyltransferase activity"/>
    <property type="evidence" value="ECO:0007669"/>
    <property type="project" value="UniProtKB-EC"/>
</dbReference>
<accession>A0A3M8AID4</accession>
<proteinExistence type="inferred from homology"/>
<name>A0A3M8AID4_9BACL</name>
<comment type="similarity">
    <text evidence="1">In the C-terminal section; belongs to the transpeptidase family.</text>
</comment>
<evidence type="ECO:0000256" key="1">
    <source>
        <dbReference type="ARBA" id="ARBA00007090"/>
    </source>
</evidence>
<dbReference type="AlphaFoldDB" id="A0A3M8AID4"/>
<comment type="catalytic activity">
    <reaction evidence="16">
        <text>Preferential cleavage: (Ac)2-L-Lys-D-Ala-|-D-Ala. Also transpeptidation of peptidyl-alanyl moieties that are N-acyl substituents of D-alanine.</text>
        <dbReference type="EC" id="3.4.16.4"/>
    </reaction>
</comment>
<dbReference type="PANTHER" id="PTHR32282:SF32">
    <property type="entry name" value="PENICILLIN-BINDING PROTEIN 2A"/>
    <property type="match status" value="1"/>
</dbReference>
<dbReference type="OrthoDB" id="9766909at2"/>
<keyword evidence="15" id="KW-0961">Cell wall biogenesis/degradation</keyword>
<dbReference type="GO" id="GO:0009002">
    <property type="term" value="F:serine-type D-Ala-D-Ala carboxypeptidase activity"/>
    <property type="evidence" value="ECO:0007669"/>
    <property type="project" value="UniProtKB-EC"/>
</dbReference>
<keyword evidence="11" id="KW-0573">Peptidoglycan synthesis</keyword>
<keyword evidence="12 19" id="KW-1133">Transmembrane helix</keyword>
<evidence type="ECO:0000256" key="17">
    <source>
        <dbReference type="ARBA" id="ARBA00049902"/>
    </source>
</evidence>
<dbReference type="Gene3D" id="1.10.3810.10">
    <property type="entry name" value="Biosynthetic peptidoglycan transglycosylase-like"/>
    <property type="match status" value="1"/>
</dbReference>
<evidence type="ECO:0000256" key="4">
    <source>
        <dbReference type="ARBA" id="ARBA00022645"/>
    </source>
</evidence>
<dbReference type="GO" id="GO:0008360">
    <property type="term" value="P:regulation of cell shape"/>
    <property type="evidence" value="ECO:0007669"/>
    <property type="project" value="UniProtKB-KW"/>
</dbReference>
<evidence type="ECO:0000256" key="7">
    <source>
        <dbReference type="ARBA" id="ARBA00022679"/>
    </source>
</evidence>
<dbReference type="Pfam" id="PF00905">
    <property type="entry name" value="Transpeptidase"/>
    <property type="match status" value="1"/>
</dbReference>
<gene>
    <name evidence="22" type="primary">pbpF</name>
    <name evidence="22" type="ORF">BAG01nite_11320</name>
    <name evidence="23" type="ORF">EB820_20565</name>
</gene>
<dbReference type="InterPro" id="IPR013783">
    <property type="entry name" value="Ig-like_fold"/>
</dbReference>
<feature type="compositionally biased region" description="Polar residues" evidence="18">
    <location>
        <begin position="843"/>
        <end position="855"/>
    </location>
</feature>
<dbReference type="Pfam" id="PF00912">
    <property type="entry name" value="Transgly"/>
    <property type="match status" value="1"/>
</dbReference>
<keyword evidence="8 19" id="KW-0812">Transmembrane</keyword>
<keyword evidence="4" id="KW-0121">Carboxypeptidase</keyword>
<keyword evidence="25" id="KW-1185">Reference proteome</keyword>
<reference evidence="22 25" key="2">
    <citation type="submission" date="2019-06" db="EMBL/GenBank/DDBJ databases">
        <title>Whole genome shotgun sequence of Brevibacillus agri NBRC 15538.</title>
        <authorList>
            <person name="Hosoyama A."/>
            <person name="Uohara A."/>
            <person name="Ohji S."/>
            <person name="Ichikawa N."/>
        </authorList>
    </citation>
    <scope>NUCLEOTIDE SEQUENCE [LARGE SCALE GENOMIC DNA]</scope>
    <source>
        <strain evidence="22 25">NBRC 15538</strain>
    </source>
</reference>
<evidence type="ECO:0000256" key="5">
    <source>
        <dbReference type="ARBA" id="ARBA00022670"/>
    </source>
</evidence>
<evidence type="ECO:0000313" key="23">
    <source>
        <dbReference type="EMBL" id="RNB50934.1"/>
    </source>
</evidence>
<evidence type="ECO:0000256" key="2">
    <source>
        <dbReference type="ARBA" id="ARBA00007739"/>
    </source>
</evidence>
<evidence type="ECO:0000259" key="21">
    <source>
        <dbReference type="Pfam" id="PF00912"/>
    </source>
</evidence>
<evidence type="ECO:0000256" key="16">
    <source>
        <dbReference type="ARBA" id="ARBA00034000"/>
    </source>
</evidence>
<dbReference type="InterPro" id="IPR036950">
    <property type="entry name" value="PBP_transglycosylase"/>
</dbReference>
<feature type="compositionally biased region" description="Gly residues" evidence="18">
    <location>
        <begin position="785"/>
        <end position="803"/>
    </location>
</feature>
<dbReference type="NCBIfam" id="TIGR02074">
    <property type="entry name" value="PBP_1a_fam"/>
    <property type="match status" value="1"/>
</dbReference>
<keyword evidence="7" id="KW-0808">Transferase</keyword>
<keyword evidence="5" id="KW-0645">Protease</keyword>
<comment type="caution">
    <text evidence="23">The sequence shown here is derived from an EMBL/GenBank/DDBJ whole genome shotgun (WGS) entry which is preliminary data.</text>
</comment>
<evidence type="ECO:0000256" key="11">
    <source>
        <dbReference type="ARBA" id="ARBA00022984"/>
    </source>
</evidence>
<dbReference type="SUPFAM" id="SSF53955">
    <property type="entry name" value="Lysozyme-like"/>
    <property type="match status" value="1"/>
</dbReference>
<evidence type="ECO:0000256" key="15">
    <source>
        <dbReference type="ARBA" id="ARBA00023316"/>
    </source>
</evidence>
<feature type="compositionally biased region" description="Low complexity" evidence="18">
    <location>
        <begin position="761"/>
        <end position="784"/>
    </location>
</feature>
<evidence type="ECO:0000256" key="13">
    <source>
        <dbReference type="ARBA" id="ARBA00023136"/>
    </source>
</evidence>
<keyword evidence="10" id="KW-0133">Cell shape</keyword>
<sequence>MATKAKKKVRKKKNNLLMIAVGFAVFLILSVIGGYFSLLYAGDRMIAENEQKLKDLKTEPTVIYDKNGEEMTSLIRQKNREYKPINEMPKILINAFLAVEDKRFFEHKGVDMIRIGGAIINDIKKGSLAEGGSTITQQLARNVFLTLDQTFWRKTKEMSIAIGLERRYSKDQILEMYLNRVYLGEGEFGVEDASNYYFGHSVSDDEFTIAKAAMLAAIPKAPTTYSPFNDPEKAKLRRDTVIRLMYEQGIITEAQKNEAQAEPLPTEPTEVAGASLKKGYRAFFDHMVEEADAKYGVTEEELYRGGWQVYTTFDPKVQDAMIAEYANAKNFPKDGAKRGVESAMIVVDAKNGGIAGMMGGRNYAAKGFNYATDMKRQPGSSFKPLAVYAPAIDSDSKWGPNSSLSNKKQSFNGYEPRNYNNKYSDSVSMNRALIDSLNVPAVWLLNEIGVQTGIDYLQKFGIELAPEDRNLAIALGGLSKGTSPLKMAQAYTAFVNGGVMSEAHTITKIENKSEGVVREYEGKQTEVLKPKAAWAVHTMLERAVQEGTGKAARISGRHVAGKTGTTQSIAGDSSVNKDAWFVGYTPEYVGAVWMGFDPEDKQHLMRQGSSLTAQMFSKVLAAGLKGVKATDFVRPDGAVEEQPEEEAAQPLQLAADLTLDNNQLKVVLSWIGGAPDYTYDVYRVKQNGERELIAAGLKDTTFVDALDNPNEYRYVVVPRNAQGEEQTPSPITSINSQNLENLINAGDSHHEDGNSQEQNPDGTGTDNGDGTIQFPPNFGGNNNPGNGGQPGGQDPNGGQGNQGNPGNPGNAGEIPPDIANPDNGQSGGSTGGNQQPAQPVDGAQQQTDPNGTNGG</sequence>
<feature type="transmembrane region" description="Helical" evidence="19">
    <location>
        <begin position="16"/>
        <end position="41"/>
    </location>
</feature>
<dbReference type="FunFam" id="1.10.3810.10:FF:000001">
    <property type="entry name" value="Penicillin-binding protein 1A"/>
    <property type="match status" value="1"/>
</dbReference>
<dbReference type="Proteomes" id="UP000276178">
    <property type="component" value="Unassembled WGS sequence"/>
</dbReference>
<feature type="region of interest" description="Disordered" evidence="18">
    <location>
        <begin position="744"/>
        <end position="855"/>
    </location>
</feature>
<evidence type="ECO:0000256" key="10">
    <source>
        <dbReference type="ARBA" id="ARBA00022960"/>
    </source>
</evidence>
<evidence type="ECO:0000313" key="25">
    <source>
        <dbReference type="Proteomes" id="UP000317180"/>
    </source>
</evidence>
<dbReference type="GO" id="GO:0071555">
    <property type="term" value="P:cell wall organization"/>
    <property type="evidence" value="ECO:0007669"/>
    <property type="project" value="UniProtKB-KW"/>
</dbReference>
<dbReference type="RefSeq" id="WP_025843866.1">
    <property type="nucleotide sequence ID" value="NZ_BJOD01000010.1"/>
</dbReference>
<dbReference type="GO" id="GO:0006508">
    <property type="term" value="P:proteolysis"/>
    <property type="evidence" value="ECO:0007669"/>
    <property type="project" value="UniProtKB-KW"/>
</dbReference>
<keyword evidence="9" id="KW-0378">Hydrolase</keyword>
<evidence type="ECO:0000313" key="22">
    <source>
        <dbReference type="EMBL" id="GED25030.1"/>
    </source>
</evidence>
<reference evidence="23 24" key="1">
    <citation type="submission" date="2018-10" db="EMBL/GenBank/DDBJ databases">
        <title>Phylogenomics of Brevibacillus.</title>
        <authorList>
            <person name="Dunlap C."/>
        </authorList>
    </citation>
    <scope>NUCLEOTIDE SEQUENCE [LARGE SCALE GENOMIC DNA]</scope>
    <source>
        <strain evidence="23 24">NRRL NRS 1219</strain>
    </source>
</reference>
<evidence type="ECO:0000256" key="18">
    <source>
        <dbReference type="SAM" id="MobiDB-lite"/>
    </source>
</evidence>
<keyword evidence="3" id="KW-1003">Cell membrane</keyword>
<dbReference type="Gene3D" id="2.60.40.10">
    <property type="entry name" value="Immunoglobulins"/>
    <property type="match status" value="1"/>
</dbReference>
<dbReference type="EMBL" id="RHHN01000066">
    <property type="protein sequence ID" value="RNB50934.1"/>
    <property type="molecule type" value="Genomic_DNA"/>
</dbReference>
<dbReference type="GO" id="GO:0008658">
    <property type="term" value="F:penicillin binding"/>
    <property type="evidence" value="ECO:0007669"/>
    <property type="project" value="InterPro"/>
</dbReference>